<accession>A0ABW7JYX3</accession>
<proteinExistence type="predicted"/>
<dbReference type="EMBL" id="JBIMSO010000143">
    <property type="protein sequence ID" value="MFH5212254.1"/>
    <property type="molecule type" value="Genomic_DNA"/>
</dbReference>
<evidence type="ECO:0008006" key="3">
    <source>
        <dbReference type="Google" id="ProtNLM"/>
    </source>
</evidence>
<evidence type="ECO:0000313" key="2">
    <source>
        <dbReference type="Proteomes" id="UP001609175"/>
    </source>
</evidence>
<reference evidence="1 2" key="1">
    <citation type="submission" date="2024-10" db="EMBL/GenBank/DDBJ databases">
        <authorList>
            <person name="Riesco R."/>
        </authorList>
    </citation>
    <scope>NUCLEOTIDE SEQUENCE [LARGE SCALE GENOMIC DNA]</scope>
    <source>
        <strain evidence="1 2">NCIMB 15449</strain>
    </source>
</reference>
<gene>
    <name evidence="1" type="ORF">ACHIPZ_29215</name>
</gene>
<sequence>MLTRNPRQRVFLVVGSPWLDAIAAIRDDSRDGDPWHVSGSFRPGDLLVTVLDTDPRAVLCVERLEEGGPDDDPVVLGERRMTERLPPVREVELLAATTMPRHPGLTPAKQADRLLQAIDAVNALLAANMYGTIPRVLVEAGTRLNARSSCGLCDDPVDPGDPAVKVHLPDPVGEPRDDVDALLCAACSNELAGSRHGTLVHHRLATRHPQCPRCAAFQTLSVVVGGLQLPPDIGKWQPWQLPTTDVITGEETEWCCDACGYCWDVKAPRGGRKSLVQRRHVVPLWERNEDNRIVLARKSNDTDGSDPVSVLCAPLDPAAVMRILAEVVATTFGGNWNAALATIVDQPPHRAWEFLDQAVNSSSKSIGDRAREVLYRGDPDYVAVPGVGIAIDYPQPGMDIGDGIESGDYLDVMYGFLVDNSGAAEVLAAQIEREVTQDGQSYIETEEVWNFLYTLSPGDYLPES</sequence>
<organism evidence="1 2">
    <name type="scientific">Antrihabitans spumae</name>
    <dbReference type="NCBI Taxonomy" id="3373370"/>
    <lineage>
        <taxon>Bacteria</taxon>
        <taxon>Bacillati</taxon>
        <taxon>Actinomycetota</taxon>
        <taxon>Actinomycetes</taxon>
        <taxon>Mycobacteriales</taxon>
        <taxon>Nocardiaceae</taxon>
        <taxon>Antrihabitans</taxon>
    </lineage>
</organism>
<name>A0ABW7JYX3_9NOCA</name>
<dbReference type="RefSeq" id="WP_395119454.1">
    <property type="nucleotide sequence ID" value="NZ_JBIMSO010000143.1"/>
</dbReference>
<protein>
    <recommendedName>
        <fullName evidence="3">C2H2-type domain-containing protein</fullName>
    </recommendedName>
</protein>
<dbReference type="Proteomes" id="UP001609175">
    <property type="component" value="Unassembled WGS sequence"/>
</dbReference>
<evidence type="ECO:0000313" key="1">
    <source>
        <dbReference type="EMBL" id="MFH5212254.1"/>
    </source>
</evidence>
<comment type="caution">
    <text evidence="1">The sequence shown here is derived from an EMBL/GenBank/DDBJ whole genome shotgun (WGS) entry which is preliminary data.</text>
</comment>